<dbReference type="InterPro" id="IPR025528">
    <property type="entry name" value="BrnA_antitoxin"/>
</dbReference>
<sequence length="93" mass="10512">MNKRAPLIDKDGEVRELTAEDMRRFKPAHEVLPLELQKTLGMRVRGPQKAPPKVSTTIRLSPEVVEAFRAGGDGWQTRIDAALKDWLRTHSPV</sequence>
<dbReference type="eggNOG" id="COG3514">
    <property type="taxonomic scope" value="Bacteria"/>
</dbReference>
<dbReference type="KEGG" id="pna:Pnap_3099"/>
<dbReference type="STRING" id="365044.Pnap_3099"/>
<evidence type="ECO:0008006" key="3">
    <source>
        <dbReference type="Google" id="ProtNLM"/>
    </source>
</evidence>
<dbReference type="RefSeq" id="WP_011802470.1">
    <property type="nucleotide sequence ID" value="NC_008781.1"/>
</dbReference>
<dbReference type="Proteomes" id="UP000000644">
    <property type="component" value="Chromosome"/>
</dbReference>
<name>A1VRX0_POLNA</name>
<keyword evidence="2" id="KW-1185">Reference proteome</keyword>
<gene>
    <name evidence="1" type="ordered locus">Pnap_3099</name>
</gene>
<dbReference type="EMBL" id="CP000529">
    <property type="protein sequence ID" value="ABM38398.1"/>
    <property type="molecule type" value="Genomic_DNA"/>
</dbReference>
<dbReference type="Pfam" id="PF14384">
    <property type="entry name" value="BrnA_antitoxin"/>
    <property type="match status" value="1"/>
</dbReference>
<dbReference type="HOGENOM" id="CLU_140900_0_2_4"/>
<reference evidence="2" key="1">
    <citation type="journal article" date="2009" name="Environ. Microbiol.">
        <title>The genome of Polaromonas naphthalenivorans strain CJ2, isolated from coal tar-contaminated sediment, reveals physiological and metabolic versatility and evolution through extensive horizontal gene transfer.</title>
        <authorList>
            <person name="Yagi J.M."/>
            <person name="Sims D."/>
            <person name="Brettin T."/>
            <person name="Bruce D."/>
            <person name="Madsen E.L."/>
        </authorList>
    </citation>
    <scope>NUCLEOTIDE SEQUENCE [LARGE SCALE GENOMIC DNA]</scope>
    <source>
        <strain evidence="2">CJ2</strain>
    </source>
</reference>
<evidence type="ECO:0000313" key="1">
    <source>
        <dbReference type="EMBL" id="ABM38398.1"/>
    </source>
</evidence>
<protein>
    <recommendedName>
        <fullName evidence="3">Phage protein</fullName>
    </recommendedName>
</protein>
<dbReference type="OrthoDB" id="9796641at2"/>
<accession>A1VRX0</accession>
<dbReference type="AlphaFoldDB" id="A1VRX0"/>
<organism evidence="1 2">
    <name type="scientific">Polaromonas naphthalenivorans (strain CJ2)</name>
    <dbReference type="NCBI Taxonomy" id="365044"/>
    <lineage>
        <taxon>Bacteria</taxon>
        <taxon>Pseudomonadati</taxon>
        <taxon>Pseudomonadota</taxon>
        <taxon>Betaproteobacteria</taxon>
        <taxon>Burkholderiales</taxon>
        <taxon>Comamonadaceae</taxon>
        <taxon>Polaromonas</taxon>
    </lineage>
</organism>
<proteinExistence type="predicted"/>
<evidence type="ECO:0000313" key="2">
    <source>
        <dbReference type="Proteomes" id="UP000000644"/>
    </source>
</evidence>